<dbReference type="Proteomes" id="UP001249076">
    <property type="component" value="Unassembled WGS sequence"/>
</dbReference>
<gene>
    <name evidence="2" type="ORF">J2W88_003087</name>
    <name evidence="3" type="ORF">J2W93_004005</name>
</gene>
<feature type="compositionally biased region" description="Low complexity" evidence="1">
    <location>
        <begin position="1"/>
        <end position="14"/>
    </location>
</feature>
<accession>A0AAJ2F1K0</accession>
<dbReference type="EMBL" id="JAVDTS010000006">
    <property type="protein sequence ID" value="MDR6839151.1"/>
    <property type="molecule type" value="Genomic_DNA"/>
</dbReference>
<organism evidence="2 5">
    <name type="scientific">Acidovorax delafieldii</name>
    <name type="common">Pseudomonas delafieldii</name>
    <dbReference type="NCBI Taxonomy" id="47920"/>
    <lineage>
        <taxon>Bacteria</taxon>
        <taxon>Pseudomonadati</taxon>
        <taxon>Pseudomonadota</taxon>
        <taxon>Betaproteobacteria</taxon>
        <taxon>Burkholderiales</taxon>
        <taxon>Comamonadaceae</taxon>
        <taxon>Acidovorax</taxon>
    </lineage>
</organism>
<name>A0AAJ2F1K0_ACIDE</name>
<dbReference type="EMBL" id="JAVDTL010000004">
    <property type="protein sequence ID" value="MDR6767806.1"/>
    <property type="molecule type" value="Genomic_DNA"/>
</dbReference>
<dbReference type="AlphaFoldDB" id="A0AAJ2F1K0"/>
<reference evidence="2 4" key="1">
    <citation type="submission" date="2023-07" db="EMBL/GenBank/DDBJ databases">
        <title>Sorghum-associated microbial communities from plants grown in Nebraska, USA.</title>
        <authorList>
            <person name="Schachtman D."/>
        </authorList>
    </citation>
    <scope>NUCLEOTIDE SEQUENCE</scope>
    <source>
        <strain evidence="3 4">BE105</strain>
        <strain evidence="2">BE69</strain>
    </source>
</reference>
<evidence type="ECO:0000313" key="4">
    <source>
        <dbReference type="Proteomes" id="UP001249076"/>
    </source>
</evidence>
<dbReference type="RefSeq" id="WP_310047584.1">
    <property type="nucleotide sequence ID" value="NZ_JAVDTL010000004.1"/>
</dbReference>
<feature type="region of interest" description="Disordered" evidence="1">
    <location>
        <begin position="1"/>
        <end position="29"/>
    </location>
</feature>
<dbReference type="Gene3D" id="3.30.420.150">
    <property type="entry name" value="Exopolyphosphatase. Domain 2"/>
    <property type="match status" value="1"/>
</dbReference>
<evidence type="ECO:0000256" key="1">
    <source>
        <dbReference type="SAM" id="MobiDB-lite"/>
    </source>
</evidence>
<evidence type="ECO:0000313" key="5">
    <source>
        <dbReference type="Proteomes" id="UP001253458"/>
    </source>
</evidence>
<evidence type="ECO:0000313" key="3">
    <source>
        <dbReference type="EMBL" id="MDR6839151.1"/>
    </source>
</evidence>
<protein>
    <submittedName>
        <fullName evidence="2">Exopolyphosphatase/pppGpp-phosphohydrolase</fullName>
    </submittedName>
</protein>
<dbReference type="Proteomes" id="UP001253458">
    <property type="component" value="Unassembled WGS sequence"/>
</dbReference>
<proteinExistence type="predicted"/>
<sequence>MNHSSSSSPSASASVQAPRQDLLADDPATRSYLQARRQAAPDAWSSGLHLGAQQVLWAAGADAPEPSVKLSLPLGGARTARQFFRHAVPTPLELENAIAVVEDEVYVAHRQLQGLLPGGQGWAPWSADAALHELATLAGVPRGAQRVLTLEAMERLFNRLAAVAEGRPAAHEGLPEDPVFAGTLLVLRELMHHLPFATMTLVETP</sequence>
<comment type="caution">
    <text evidence="2">The sequence shown here is derived from an EMBL/GenBank/DDBJ whole genome shotgun (WGS) entry which is preliminary data.</text>
</comment>
<evidence type="ECO:0000313" key="2">
    <source>
        <dbReference type="EMBL" id="MDR6767806.1"/>
    </source>
</evidence>
<keyword evidence="4" id="KW-1185">Reference proteome</keyword>